<sequence length="101" mass="11312">MVVSSYSTTDFHKVANKKSETNIAAVSTGLFYHTPESESGVATADSHAPSNLKNPFTGIWALVNTTNALFVSKYAQYIKSSANFLIHYRKADLIFPFHYFW</sequence>
<evidence type="ECO:0000313" key="2">
    <source>
        <dbReference type="Proteomes" id="UP000199440"/>
    </source>
</evidence>
<reference evidence="1 2" key="1">
    <citation type="submission" date="2016-10" db="EMBL/GenBank/DDBJ databases">
        <authorList>
            <person name="de Groot N.N."/>
        </authorList>
    </citation>
    <scope>NUCLEOTIDE SEQUENCE [LARGE SCALE GENOMIC DNA]</scope>
    <source>
        <strain evidence="1 2">DSM 19886</strain>
    </source>
</reference>
<dbReference type="Proteomes" id="UP000199440">
    <property type="component" value="Unassembled WGS sequence"/>
</dbReference>
<name>A0A1G9JM63_9FLAO</name>
<protein>
    <submittedName>
        <fullName evidence="1">Uncharacterized protein</fullName>
    </submittedName>
</protein>
<keyword evidence="2" id="KW-1185">Reference proteome</keyword>
<dbReference type="AlphaFoldDB" id="A0A1G9JM63"/>
<gene>
    <name evidence="1" type="ORF">SAMN04488514_101610</name>
</gene>
<organism evidence="1 2">
    <name type="scientific">Kriegella aquimaris</name>
    <dbReference type="NCBI Taxonomy" id="192904"/>
    <lineage>
        <taxon>Bacteria</taxon>
        <taxon>Pseudomonadati</taxon>
        <taxon>Bacteroidota</taxon>
        <taxon>Flavobacteriia</taxon>
        <taxon>Flavobacteriales</taxon>
        <taxon>Flavobacteriaceae</taxon>
        <taxon>Kriegella</taxon>
    </lineage>
</organism>
<accession>A0A1G9JM63</accession>
<dbReference type="STRING" id="192904.SAMN04488514_101610"/>
<dbReference type="EMBL" id="FNGV01000001">
    <property type="protein sequence ID" value="SDL38325.1"/>
    <property type="molecule type" value="Genomic_DNA"/>
</dbReference>
<evidence type="ECO:0000313" key="1">
    <source>
        <dbReference type="EMBL" id="SDL38325.1"/>
    </source>
</evidence>
<proteinExistence type="predicted"/>